<dbReference type="Pfam" id="PF05973">
    <property type="entry name" value="Gp49"/>
    <property type="match status" value="1"/>
</dbReference>
<evidence type="ECO:0000313" key="2">
    <source>
        <dbReference type="Proteomes" id="UP000230732"/>
    </source>
</evidence>
<protein>
    <submittedName>
        <fullName evidence="1">Uncharacterized protein</fullName>
    </submittedName>
</protein>
<organism evidence="1 2">
    <name type="scientific">Candidatus Yonathbacteria bacterium CG_4_10_14_0_8_um_filter_43_17</name>
    <dbReference type="NCBI Taxonomy" id="1975099"/>
    <lineage>
        <taxon>Bacteria</taxon>
        <taxon>Candidatus Yonathiibacteriota</taxon>
    </lineage>
</organism>
<comment type="caution">
    <text evidence="1">The sequence shown here is derived from an EMBL/GenBank/DDBJ whole genome shotgun (WGS) entry which is preliminary data.</text>
</comment>
<gene>
    <name evidence="1" type="ORF">COY98_04070</name>
</gene>
<accession>A0A2M7Q4N2</accession>
<dbReference type="InterPro" id="IPR009241">
    <property type="entry name" value="HigB-like"/>
</dbReference>
<evidence type="ECO:0000313" key="1">
    <source>
        <dbReference type="EMBL" id="PIY58052.1"/>
    </source>
</evidence>
<dbReference type="Proteomes" id="UP000230732">
    <property type="component" value="Unassembled WGS sequence"/>
</dbReference>
<reference evidence="2" key="1">
    <citation type="submission" date="2017-09" db="EMBL/GenBank/DDBJ databases">
        <title>Depth-based differentiation of microbial function through sediment-hosted aquifers and enrichment of novel symbionts in the deep terrestrial subsurface.</title>
        <authorList>
            <person name="Probst A.J."/>
            <person name="Ladd B."/>
            <person name="Jarett J.K."/>
            <person name="Geller-Mcgrath D.E."/>
            <person name="Sieber C.M.K."/>
            <person name="Emerson J.B."/>
            <person name="Anantharaman K."/>
            <person name="Thomas B.C."/>
            <person name="Malmstrom R."/>
            <person name="Stieglmeier M."/>
            <person name="Klingl A."/>
            <person name="Woyke T."/>
            <person name="Ryan C.M."/>
            <person name="Banfield J.F."/>
        </authorList>
    </citation>
    <scope>NUCLEOTIDE SEQUENCE [LARGE SCALE GENOMIC DNA]</scope>
</reference>
<proteinExistence type="predicted"/>
<dbReference type="AlphaFoldDB" id="A0A2M7Q4N2"/>
<dbReference type="EMBL" id="PFKX01000056">
    <property type="protein sequence ID" value="PIY58052.1"/>
    <property type="molecule type" value="Genomic_DNA"/>
</dbReference>
<name>A0A2M7Q4N2_9BACT</name>
<sequence length="55" mass="6407">MQKTIDILERCGNNIEFPHSKSIGRGLLELRTEGNPQARIIFMFHKDQAYLLHIL</sequence>